<dbReference type="PROSITE" id="PS51192">
    <property type="entry name" value="HELICASE_ATP_BIND_1"/>
    <property type="match status" value="1"/>
</dbReference>
<evidence type="ECO:0000256" key="5">
    <source>
        <dbReference type="ARBA" id="ARBA00022741"/>
    </source>
</evidence>
<keyword evidence="5" id="KW-0547">Nucleotide-binding</keyword>
<dbReference type="EMBL" id="SLUN01000061">
    <property type="protein sequence ID" value="TCL54669.1"/>
    <property type="molecule type" value="Genomic_DNA"/>
</dbReference>
<evidence type="ECO:0000256" key="7">
    <source>
        <dbReference type="ARBA" id="ARBA00022806"/>
    </source>
</evidence>
<evidence type="ECO:0000259" key="12">
    <source>
        <dbReference type="PROSITE" id="PS51643"/>
    </source>
</evidence>
<dbReference type="InterPro" id="IPR011545">
    <property type="entry name" value="DEAD/DEAH_box_helicase_dom"/>
</dbReference>
<dbReference type="Pfam" id="PF00270">
    <property type="entry name" value="DEAD"/>
    <property type="match status" value="1"/>
</dbReference>
<protein>
    <submittedName>
        <fullName evidence="13">CRISPR-associated Cas3 family helicase</fullName>
    </submittedName>
</protein>
<dbReference type="Proteomes" id="UP000295008">
    <property type="component" value="Unassembled WGS sequence"/>
</dbReference>
<dbReference type="InterPro" id="IPR027417">
    <property type="entry name" value="P-loop_NTPase"/>
</dbReference>
<evidence type="ECO:0000256" key="8">
    <source>
        <dbReference type="ARBA" id="ARBA00022840"/>
    </source>
</evidence>
<dbReference type="GO" id="GO:0051607">
    <property type="term" value="P:defense response to virus"/>
    <property type="evidence" value="ECO:0007669"/>
    <property type="project" value="UniProtKB-KW"/>
</dbReference>
<dbReference type="GO" id="GO:0004518">
    <property type="term" value="F:nuclease activity"/>
    <property type="evidence" value="ECO:0007669"/>
    <property type="project" value="UniProtKB-KW"/>
</dbReference>
<dbReference type="InterPro" id="IPR006483">
    <property type="entry name" value="CRISPR-assoc_Cas3_HD"/>
</dbReference>
<dbReference type="OrthoDB" id="9810236at2"/>
<comment type="caution">
    <text evidence="13">The sequence shown here is derived from an EMBL/GenBank/DDBJ whole genome shotgun (WGS) entry which is preliminary data.</text>
</comment>
<dbReference type="InterPro" id="IPR001650">
    <property type="entry name" value="Helicase_C-like"/>
</dbReference>
<dbReference type="Gene3D" id="3.40.50.300">
    <property type="entry name" value="P-loop containing nucleotide triphosphate hydrolases"/>
    <property type="match status" value="2"/>
</dbReference>
<evidence type="ECO:0000259" key="11">
    <source>
        <dbReference type="PROSITE" id="PS51194"/>
    </source>
</evidence>
<gene>
    <name evidence="13" type="ORF">EDC14_106115</name>
</gene>
<dbReference type="RefSeq" id="WP_132017995.1">
    <property type="nucleotide sequence ID" value="NZ_SLUN01000061.1"/>
</dbReference>
<organism evidence="13 14">
    <name type="scientific">Hydrogenispora ethanolica</name>
    <dbReference type="NCBI Taxonomy" id="1082276"/>
    <lineage>
        <taxon>Bacteria</taxon>
        <taxon>Bacillati</taxon>
        <taxon>Bacillota</taxon>
        <taxon>Hydrogenispora</taxon>
    </lineage>
</organism>
<keyword evidence="9" id="KW-0051">Antiviral defense</keyword>
<evidence type="ECO:0000256" key="9">
    <source>
        <dbReference type="ARBA" id="ARBA00023118"/>
    </source>
</evidence>
<dbReference type="SMART" id="SM00487">
    <property type="entry name" value="DEXDc"/>
    <property type="match status" value="1"/>
</dbReference>
<dbReference type="AlphaFoldDB" id="A0A4R1QLT3"/>
<evidence type="ECO:0000313" key="13">
    <source>
        <dbReference type="EMBL" id="TCL54669.1"/>
    </source>
</evidence>
<evidence type="ECO:0000313" key="14">
    <source>
        <dbReference type="Proteomes" id="UP000295008"/>
    </source>
</evidence>
<dbReference type="InterPro" id="IPR038257">
    <property type="entry name" value="CRISPR-assoc_Cas3_HD_sf"/>
</dbReference>
<evidence type="ECO:0000256" key="1">
    <source>
        <dbReference type="ARBA" id="ARBA00006847"/>
    </source>
</evidence>
<dbReference type="GO" id="GO:0004386">
    <property type="term" value="F:helicase activity"/>
    <property type="evidence" value="ECO:0007669"/>
    <property type="project" value="UniProtKB-KW"/>
</dbReference>
<dbReference type="PROSITE" id="PS51194">
    <property type="entry name" value="HELICASE_CTER"/>
    <property type="match status" value="1"/>
</dbReference>
<keyword evidence="8" id="KW-0067">ATP-binding</keyword>
<dbReference type="NCBIfam" id="TIGR01596">
    <property type="entry name" value="cas3_HD"/>
    <property type="match status" value="1"/>
</dbReference>
<dbReference type="GO" id="GO:0005524">
    <property type="term" value="F:ATP binding"/>
    <property type="evidence" value="ECO:0007669"/>
    <property type="project" value="UniProtKB-KW"/>
</dbReference>
<dbReference type="NCBIfam" id="TIGR01587">
    <property type="entry name" value="cas3_core"/>
    <property type="match status" value="1"/>
</dbReference>
<comment type="similarity">
    <text evidence="1">In the N-terminal section; belongs to the CRISPR-associated nuclease Cas3-HD family.</text>
</comment>
<dbReference type="Pfam" id="PF22590">
    <property type="entry name" value="Cas3-like_C_2"/>
    <property type="match status" value="1"/>
</dbReference>
<dbReference type="PROSITE" id="PS51643">
    <property type="entry name" value="HD_CAS3"/>
    <property type="match status" value="1"/>
</dbReference>
<evidence type="ECO:0000256" key="3">
    <source>
        <dbReference type="ARBA" id="ARBA00022722"/>
    </source>
</evidence>
<evidence type="ECO:0000259" key="10">
    <source>
        <dbReference type="PROSITE" id="PS51192"/>
    </source>
</evidence>
<dbReference type="InterPro" id="IPR054712">
    <property type="entry name" value="Cas3-like_dom"/>
</dbReference>
<evidence type="ECO:0000256" key="6">
    <source>
        <dbReference type="ARBA" id="ARBA00022801"/>
    </source>
</evidence>
<comment type="similarity">
    <text evidence="2">In the central section; belongs to the CRISPR-associated helicase Cas3 family.</text>
</comment>
<dbReference type="GO" id="GO:0003676">
    <property type="term" value="F:nucleic acid binding"/>
    <property type="evidence" value="ECO:0007669"/>
    <property type="project" value="InterPro"/>
</dbReference>
<evidence type="ECO:0000256" key="2">
    <source>
        <dbReference type="ARBA" id="ARBA00009046"/>
    </source>
</evidence>
<accession>A0A4R1QLT3</accession>
<name>A0A4R1QLT3_HYDET</name>
<dbReference type="CDD" id="cd17930">
    <property type="entry name" value="DEXHc_cas3"/>
    <property type="match status" value="1"/>
</dbReference>
<dbReference type="CDD" id="cd09641">
    <property type="entry name" value="Cas3''_I"/>
    <property type="match status" value="1"/>
</dbReference>
<keyword evidence="3" id="KW-0540">Nuclease</keyword>
<sequence length="786" mass="91470">METRSMLYSHPDKFLTDHLYGVVQLGQYFFDEKKTRLLPTMDARTIIDIIGTAHDLGKATCFFQNYLTASEMEKLRLKKAERTHHGLFSAVCGYFLAKTMFTDGFTEEVYPLLCFLVIRRHHGNLSDIMTETILTATDYATFQEQLDGINPIQFDLLLNELQSHGLATGVSFERLKEWFRKIKTENLRLKAKQFRVKHDLKLYFLIDFFYSLLVDADKSEAAIGVETILKIKRYNLGADLVEHYKQVGGFINTPLNQLREQAYQEVLDQNYHNLQPGVYTINLPTGLGKTLAAFSFAFQLKKTLMDIRKVNYRIIYALPFMSIIDQNHQVMEKILQTNGIARDNNILLKHHYLTSKGYETDATEFEPEMAKIMVEGWYSEIIITTFVQLFQTLLTGRNRAVRKFHRFSNSIIILDEVQSVRYELWPLIREMLHFLTTHFECYVIFVTATDPLIFRRDEVVPLVKREKYFQVLNRLRVWVDLKAVSIKQLIKELKLDSGKSYLFILNTIGSAQNFFHMLQEQVTEEVLFLSSQITPKERLERIERIKSGAIRLAVTTQLVEAGVDIDFNIVYRDFAPFDSINQAAGRCNRNGLSPGEFYIIKLIDDQNKPYCRLIYSPAQLDITEALLRQTNEYREKDFLGLIDEYYELVHSKCSFDASANYLDAVYNLRYKQEDSCTELENGSLDIDSFQLIKSYPKVDAFIIVDDTAEMLWDQFLEINKVDNIFEKRSAFEKVKAEFYQYVISIPATVKNIPPEAGGFFFVPRLQLKEFYDQKTGFKAKGTKTIW</sequence>
<feature type="domain" description="Helicase ATP-binding" evidence="10">
    <location>
        <begin position="270"/>
        <end position="468"/>
    </location>
</feature>
<feature type="domain" description="Helicase C-terminal" evidence="11">
    <location>
        <begin position="485"/>
        <end position="634"/>
    </location>
</feature>
<keyword evidence="6" id="KW-0378">Hydrolase</keyword>
<keyword evidence="7" id="KW-0347">Helicase</keyword>
<keyword evidence="4" id="KW-0479">Metal-binding</keyword>
<dbReference type="Gene3D" id="1.10.3210.30">
    <property type="match status" value="1"/>
</dbReference>
<dbReference type="SUPFAM" id="SSF52540">
    <property type="entry name" value="P-loop containing nucleoside triphosphate hydrolases"/>
    <property type="match status" value="1"/>
</dbReference>
<reference evidence="13 14" key="1">
    <citation type="submission" date="2019-03" db="EMBL/GenBank/DDBJ databases">
        <title>Genomic Encyclopedia of Type Strains, Phase IV (KMG-IV): sequencing the most valuable type-strain genomes for metagenomic binning, comparative biology and taxonomic classification.</title>
        <authorList>
            <person name="Goeker M."/>
        </authorList>
    </citation>
    <scope>NUCLEOTIDE SEQUENCE [LARGE SCALE GENOMIC DNA]</scope>
    <source>
        <strain evidence="13 14">LX-B</strain>
    </source>
</reference>
<evidence type="ECO:0000256" key="4">
    <source>
        <dbReference type="ARBA" id="ARBA00022723"/>
    </source>
</evidence>
<dbReference type="InterPro" id="IPR014001">
    <property type="entry name" value="Helicase_ATP-bd"/>
</dbReference>
<dbReference type="InterPro" id="IPR006474">
    <property type="entry name" value="Helicase_Cas3_CRISPR-ass_core"/>
</dbReference>
<proteinExistence type="inferred from homology"/>
<keyword evidence="14" id="KW-1185">Reference proteome</keyword>
<dbReference type="SMART" id="SM00490">
    <property type="entry name" value="HELICc"/>
    <property type="match status" value="1"/>
</dbReference>
<dbReference type="GO" id="GO:0016787">
    <property type="term" value="F:hydrolase activity"/>
    <property type="evidence" value="ECO:0007669"/>
    <property type="project" value="UniProtKB-KW"/>
</dbReference>
<feature type="domain" description="HD Cas3-type" evidence="12">
    <location>
        <begin position="8"/>
        <end position="219"/>
    </location>
</feature>
<dbReference type="GO" id="GO:0046872">
    <property type="term" value="F:metal ion binding"/>
    <property type="evidence" value="ECO:0007669"/>
    <property type="project" value="UniProtKB-KW"/>
</dbReference>